<dbReference type="EMBL" id="FZPA01000001">
    <property type="protein sequence ID" value="SNS34352.1"/>
    <property type="molecule type" value="Genomic_DNA"/>
</dbReference>
<dbReference type="OrthoDB" id="9806326at2"/>
<dbReference type="InterPro" id="IPR002816">
    <property type="entry name" value="TraB/PrgY/GumN_fam"/>
</dbReference>
<protein>
    <recommendedName>
        <fullName evidence="3">TraB family protein</fullName>
    </recommendedName>
</protein>
<evidence type="ECO:0008006" key="3">
    <source>
        <dbReference type="Google" id="ProtNLM"/>
    </source>
</evidence>
<dbReference type="Proteomes" id="UP000198339">
    <property type="component" value="Unassembled WGS sequence"/>
</dbReference>
<reference evidence="1 2" key="1">
    <citation type="submission" date="2017-06" db="EMBL/GenBank/DDBJ databases">
        <authorList>
            <person name="Kim H.J."/>
            <person name="Triplett B.A."/>
        </authorList>
    </citation>
    <scope>NUCLEOTIDE SEQUENCE [LARGE SCALE GENOMIC DNA]</scope>
    <source>
        <strain evidence="1 2">DS15</strain>
    </source>
</reference>
<dbReference type="CDD" id="cd14789">
    <property type="entry name" value="Tiki"/>
    <property type="match status" value="1"/>
</dbReference>
<sequence length="316" mass="34191">MKKILRTLAATCAVIPLAQCALFPGGNAVMAVEPAQEVAAPAVAEGVDADPALWVVKDEDTTIYLFGTVHVLKPGLSWFDEAVKDAFDKSDELMLEIVLPEDQAAMAQTMIPLAMAQDGKTLSSRLAPDDRAAYQAAMTKVGVPPAQFDQFEPWFAAVTLSTLPLMKLGFDPEQGAEKQLTGRAKAEGKPIEGLETIEQQLGFFDTLPEFSQVAFLNAVVKDIDKIGPTLDTLVDQWSKGDPDGLAQTMNENMEATPDLAKRLLFDRNAAWAEQLQARMAEPGTVFVAVGAGHLAGEHSVQDYLKERGLTVTRVDY</sequence>
<evidence type="ECO:0000313" key="1">
    <source>
        <dbReference type="EMBL" id="SNS34352.1"/>
    </source>
</evidence>
<proteinExistence type="predicted"/>
<organism evidence="1 2">
    <name type="scientific">Sphingopyxis indica</name>
    <dbReference type="NCBI Taxonomy" id="436663"/>
    <lineage>
        <taxon>Bacteria</taxon>
        <taxon>Pseudomonadati</taxon>
        <taxon>Pseudomonadota</taxon>
        <taxon>Alphaproteobacteria</taxon>
        <taxon>Sphingomonadales</taxon>
        <taxon>Sphingomonadaceae</taxon>
        <taxon>Sphingopyxis</taxon>
    </lineage>
</organism>
<dbReference type="InterPro" id="IPR047111">
    <property type="entry name" value="YbaP-like"/>
</dbReference>
<dbReference type="AlphaFoldDB" id="A0A239DRI6"/>
<gene>
    <name evidence="1" type="ORF">SAMN06295955_101380</name>
</gene>
<dbReference type="RefSeq" id="WP_089214745.1">
    <property type="nucleotide sequence ID" value="NZ_FZPA01000001.1"/>
</dbReference>
<accession>A0A239DRI6</accession>
<keyword evidence="2" id="KW-1185">Reference proteome</keyword>
<evidence type="ECO:0000313" key="2">
    <source>
        <dbReference type="Proteomes" id="UP000198339"/>
    </source>
</evidence>
<dbReference type="PANTHER" id="PTHR40590">
    <property type="entry name" value="CYTOPLASMIC PROTEIN-RELATED"/>
    <property type="match status" value="1"/>
</dbReference>
<dbReference type="PANTHER" id="PTHR40590:SF1">
    <property type="entry name" value="CYTOPLASMIC PROTEIN"/>
    <property type="match status" value="1"/>
</dbReference>
<name>A0A239DRI6_9SPHN</name>
<dbReference type="Pfam" id="PF01963">
    <property type="entry name" value="TraB_PrgY_gumN"/>
    <property type="match status" value="1"/>
</dbReference>